<proteinExistence type="predicted"/>
<dbReference type="EMBL" id="JANPWB010000005">
    <property type="protein sequence ID" value="KAJ1186284.1"/>
    <property type="molecule type" value="Genomic_DNA"/>
</dbReference>
<accession>A0AAV7UD17</accession>
<dbReference type="Proteomes" id="UP001066276">
    <property type="component" value="Chromosome 3_1"/>
</dbReference>
<gene>
    <name evidence="1" type="ORF">NDU88_003067</name>
</gene>
<name>A0AAV7UD17_PLEWA</name>
<comment type="caution">
    <text evidence="1">The sequence shown here is derived from an EMBL/GenBank/DDBJ whole genome shotgun (WGS) entry which is preliminary data.</text>
</comment>
<sequence length="121" mass="13773">MASEVGSVVVPVEVPYMFALLSGCYLDSTQVPFKVFRVMGIHISYPLVNQPVVFEDDSEEDESQCIDVAQEIHAINVEYCKKIIQKREISKAARELFEVYLRMWASLISWWTACCSAMGKE</sequence>
<protein>
    <submittedName>
        <fullName evidence="1">Uncharacterized protein</fullName>
    </submittedName>
</protein>
<keyword evidence="2" id="KW-1185">Reference proteome</keyword>
<dbReference type="AlphaFoldDB" id="A0AAV7UD17"/>
<evidence type="ECO:0000313" key="2">
    <source>
        <dbReference type="Proteomes" id="UP001066276"/>
    </source>
</evidence>
<organism evidence="1 2">
    <name type="scientific">Pleurodeles waltl</name>
    <name type="common">Iberian ribbed newt</name>
    <dbReference type="NCBI Taxonomy" id="8319"/>
    <lineage>
        <taxon>Eukaryota</taxon>
        <taxon>Metazoa</taxon>
        <taxon>Chordata</taxon>
        <taxon>Craniata</taxon>
        <taxon>Vertebrata</taxon>
        <taxon>Euteleostomi</taxon>
        <taxon>Amphibia</taxon>
        <taxon>Batrachia</taxon>
        <taxon>Caudata</taxon>
        <taxon>Salamandroidea</taxon>
        <taxon>Salamandridae</taxon>
        <taxon>Pleurodelinae</taxon>
        <taxon>Pleurodeles</taxon>
    </lineage>
</organism>
<reference evidence="1" key="1">
    <citation type="journal article" date="2022" name="bioRxiv">
        <title>Sequencing and chromosome-scale assembly of the giantPleurodeles waltlgenome.</title>
        <authorList>
            <person name="Brown T."/>
            <person name="Elewa A."/>
            <person name="Iarovenko S."/>
            <person name="Subramanian E."/>
            <person name="Araus A.J."/>
            <person name="Petzold A."/>
            <person name="Susuki M."/>
            <person name="Suzuki K.-i.T."/>
            <person name="Hayashi T."/>
            <person name="Toyoda A."/>
            <person name="Oliveira C."/>
            <person name="Osipova E."/>
            <person name="Leigh N.D."/>
            <person name="Simon A."/>
            <person name="Yun M.H."/>
        </authorList>
    </citation>
    <scope>NUCLEOTIDE SEQUENCE</scope>
    <source>
        <strain evidence="1">20211129_DDA</strain>
        <tissue evidence="1">Liver</tissue>
    </source>
</reference>
<evidence type="ECO:0000313" key="1">
    <source>
        <dbReference type="EMBL" id="KAJ1186284.1"/>
    </source>
</evidence>